<evidence type="ECO:0000313" key="2">
    <source>
        <dbReference type="EMBL" id="SER54529.1"/>
    </source>
</evidence>
<dbReference type="PANTHER" id="PTHR38590">
    <property type="entry name" value="BLL0828 PROTEIN"/>
    <property type="match status" value="1"/>
</dbReference>
<dbReference type="EMBL" id="FOFZ01000015">
    <property type="protein sequence ID" value="SER54529.1"/>
    <property type="molecule type" value="Genomic_DNA"/>
</dbReference>
<accession>A0A1H9Q3K2</accession>
<dbReference type="GO" id="GO:0008168">
    <property type="term" value="F:methyltransferase activity"/>
    <property type="evidence" value="ECO:0007669"/>
    <property type="project" value="UniProtKB-KW"/>
</dbReference>
<sequence>MKKNDLQNDDSMWKGACASGFLKAQSLRITMTEAEISLWERLKSNQFQGLKFRRQHPIGIYIVDFYCHQHKLIIEVDGAYHSALEQIEKDQKRTDFLNFQGLRVIRFTNEQVITEIECVLDEIRECCKG</sequence>
<dbReference type="Gene3D" id="3.40.960.10">
    <property type="entry name" value="VSR Endonuclease"/>
    <property type="match status" value="1"/>
</dbReference>
<dbReference type="OrthoDB" id="9798754at2"/>
<protein>
    <submittedName>
        <fullName evidence="2">5-methyltetrahydrofolate--homocysteine methyltransferase</fullName>
    </submittedName>
</protein>
<gene>
    <name evidence="2" type="ORF">SAMN05444355_11518</name>
</gene>
<dbReference type="InterPro" id="IPR047216">
    <property type="entry name" value="Endonuclease_DUF559_bact"/>
</dbReference>
<keyword evidence="2" id="KW-0489">Methyltransferase</keyword>
<reference evidence="3" key="1">
    <citation type="submission" date="2016-10" db="EMBL/GenBank/DDBJ databases">
        <authorList>
            <person name="Varghese N."/>
            <person name="Submissions S."/>
        </authorList>
    </citation>
    <scope>NUCLEOTIDE SEQUENCE [LARGE SCALE GENOMIC DNA]</scope>
    <source>
        <strain evidence="3">DSM 15719</strain>
    </source>
</reference>
<dbReference type="Pfam" id="PF04480">
    <property type="entry name" value="DUF559"/>
    <property type="match status" value="1"/>
</dbReference>
<dbReference type="RefSeq" id="WP_074724313.1">
    <property type="nucleotide sequence ID" value="NZ_FOFZ01000015.1"/>
</dbReference>
<evidence type="ECO:0000259" key="1">
    <source>
        <dbReference type="Pfam" id="PF04480"/>
    </source>
</evidence>
<feature type="domain" description="DUF559" evidence="1">
    <location>
        <begin position="23"/>
        <end position="127"/>
    </location>
</feature>
<proteinExistence type="predicted"/>
<name>A0A1H9Q3K2_FLAFI</name>
<keyword evidence="2" id="KW-0808">Transferase</keyword>
<evidence type="ECO:0000313" key="3">
    <source>
        <dbReference type="Proteomes" id="UP000183658"/>
    </source>
</evidence>
<dbReference type="AlphaFoldDB" id="A0A1H9Q3K2"/>
<dbReference type="GO" id="GO:0032259">
    <property type="term" value="P:methylation"/>
    <property type="evidence" value="ECO:0007669"/>
    <property type="project" value="UniProtKB-KW"/>
</dbReference>
<dbReference type="CDD" id="cd01038">
    <property type="entry name" value="Endonuclease_DUF559"/>
    <property type="match status" value="1"/>
</dbReference>
<keyword evidence="3" id="KW-1185">Reference proteome</keyword>
<dbReference type="InterPro" id="IPR007569">
    <property type="entry name" value="DUF559"/>
</dbReference>
<dbReference type="SUPFAM" id="SSF52980">
    <property type="entry name" value="Restriction endonuclease-like"/>
    <property type="match status" value="1"/>
</dbReference>
<dbReference type="Proteomes" id="UP000183658">
    <property type="component" value="Unassembled WGS sequence"/>
</dbReference>
<dbReference type="PANTHER" id="PTHR38590:SF1">
    <property type="entry name" value="BLL0828 PROTEIN"/>
    <property type="match status" value="1"/>
</dbReference>
<dbReference type="InterPro" id="IPR011335">
    <property type="entry name" value="Restrct_endonuc-II-like"/>
</dbReference>
<organism evidence="2 3">
    <name type="scientific">Flavobacterium frigoris</name>
    <dbReference type="NCBI Taxonomy" id="229204"/>
    <lineage>
        <taxon>Bacteria</taxon>
        <taxon>Pseudomonadati</taxon>
        <taxon>Bacteroidota</taxon>
        <taxon>Flavobacteriia</taxon>
        <taxon>Flavobacteriales</taxon>
        <taxon>Flavobacteriaceae</taxon>
        <taxon>Flavobacterium</taxon>
    </lineage>
</organism>